<dbReference type="HOGENOM" id="CLU_089024_0_0_1"/>
<evidence type="ECO:0000313" key="4">
    <source>
        <dbReference type="Proteomes" id="UP000053989"/>
    </source>
</evidence>
<dbReference type="SMART" id="SM00326">
    <property type="entry name" value="SH3"/>
    <property type="match status" value="1"/>
</dbReference>
<keyword evidence="4" id="KW-1185">Reference proteome</keyword>
<evidence type="ECO:0000313" key="3">
    <source>
        <dbReference type="EMBL" id="KIM54839.1"/>
    </source>
</evidence>
<evidence type="ECO:0000256" key="1">
    <source>
        <dbReference type="ARBA" id="ARBA00022443"/>
    </source>
</evidence>
<evidence type="ECO:0000259" key="2">
    <source>
        <dbReference type="SMART" id="SM00326"/>
    </source>
</evidence>
<dbReference type="InParanoid" id="A0A0C3DEN0"/>
<dbReference type="EMBL" id="KN822146">
    <property type="protein sequence ID" value="KIM54839.1"/>
    <property type="molecule type" value="Genomic_DNA"/>
</dbReference>
<dbReference type="InterPro" id="IPR001452">
    <property type="entry name" value="SH3_domain"/>
</dbReference>
<reference evidence="3 4" key="1">
    <citation type="submission" date="2014-04" db="EMBL/GenBank/DDBJ databases">
        <authorList>
            <consortium name="DOE Joint Genome Institute"/>
            <person name="Kuo A."/>
            <person name="Kohler A."/>
            <person name="Nagy L.G."/>
            <person name="Floudas D."/>
            <person name="Copeland A."/>
            <person name="Barry K.W."/>
            <person name="Cichocki N."/>
            <person name="Veneault-Fourrey C."/>
            <person name="LaButti K."/>
            <person name="Lindquist E.A."/>
            <person name="Lipzen A."/>
            <person name="Lundell T."/>
            <person name="Morin E."/>
            <person name="Murat C."/>
            <person name="Sun H."/>
            <person name="Tunlid A."/>
            <person name="Henrissat B."/>
            <person name="Grigoriev I.V."/>
            <person name="Hibbett D.S."/>
            <person name="Martin F."/>
            <person name="Nordberg H.P."/>
            <person name="Cantor M.N."/>
            <person name="Hua S.X."/>
        </authorList>
    </citation>
    <scope>NUCLEOTIDE SEQUENCE [LARGE SCALE GENOMIC DNA]</scope>
    <source>
        <strain evidence="3 4">Foug A</strain>
    </source>
</reference>
<protein>
    <recommendedName>
        <fullName evidence="2">SH3 domain-containing protein</fullName>
    </recommendedName>
</protein>
<dbReference type="OrthoDB" id="5340910at2759"/>
<keyword evidence="1" id="KW-0728">SH3 domain</keyword>
<sequence length="146" mass="15972">MSVRPFSPSETFSFPKPPIPILGTILAMAIPEDPVPAVNPFEDSVDPPVLSHIETICRPFVPTLEDELLVSPGDRVRVLQVFDDGWSMVEKVGLGPSTKGNQQRRGLIPVDCFREAGQALPTFLAQKGLSDYVLRNGVLLAEPHWG</sequence>
<dbReference type="InterPro" id="IPR036028">
    <property type="entry name" value="SH3-like_dom_sf"/>
</dbReference>
<organism evidence="3 4">
    <name type="scientific">Scleroderma citrinum Foug A</name>
    <dbReference type="NCBI Taxonomy" id="1036808"/>
    <lineage>
        <taxon>Eukaryota</taxon>
        <taxon>Fungi</taxon>
        <taxon>Dikarya</taxon>
        <taxon>Basidiomycota</taxon>
        <taxon>Agaricomycotina</taxon>
        <taxon>Agaricomycetes</taxon>
        <taxon>Agaricomycetidae</taxon>
        <taxon>Boletales</taxon>
        <taxon>Sclerodermatineae</taxon>
        <taxon>Sclerodermataceae</taxon>
        <taxon>Scleroderma</taxon>
    </lineage>
</organism>
<gene>
    <name evidence="3" type="ORF">SCLCIDRAFT_17566</name>
</gene>
<feature type="domain" description="SH3" evidence="2">
    <location>
        <begin position="52"/>
        <end position="117"/>
    </location>
</feature>
<dbReference type="SUPFAM" id="SSF50044">
    <property type="entry name" value="SH3-domain"/>
    <property type="match status" value="1"/>
</dbReference>
<dbReference type="STRING" id="1036808.A0A0C3DEN0"/>
<dbReference type="Gene3D" id="2.30.30.40">
    <property type="entry name" value="SH3 Domains"/>
    <property type="match status" value="1"/>
</dbReference>
<reference evidence="4" key="2">
    <citation type="submission" date="2015-01" db="EMBL/GenBank/DDBJ databases">
        <title>Evolutionary Origins and Diversification of the Mycorrhizal Mutualists.</title>
        <authorList>
            <consortium name="DOE Joint Genome Institute"/>
            <consortium name="Mycorrhizal Genomics Consortium"/>
            <person name="Kohler A."/>
            <person name="Kuo A."/>
            <person name="Nagy L.G."/>
            <person name="Floudas D."/>
            <person name="Copeland A."/>
            <person name="Barry K.W."/>
            <person name="Cichocki N."/>
            <person name="Veneault-Fourrey C."/>
            <person name="LaButti K."/>
            <person name="Lindquist E.A."/>
            <person name="Lipzen A."/>
            <person name="Lundell T."/>
            <person name="Morin E."/>
            <person name="Murat C."/>
            <person name="Riley R."/>
            <person name="Ohm R."/>
            <person name="Sun H."/>
            <person name="Tunlid A."/>
            <person name="Henrissat B."/>
            <person name="Grigoriev I.V."/>
            <person name="Hibbett D.S."/>
            <person name="Martin F."/>
        </authorList>
    </citation>
    <scope>NUCLEOTIDE SEQUENCE [LARGE SCALE GENOMIC DNA]</scope>
    <source>
        <strain evidence="4">Foug A</strain>
    </source>
</reference>
<dbReference type="AlphaFoldDB" id="A0A0C3DEN0"/>
<name>A0A0C3DEN0_9AGAM</name>
<dbReference type="Proteomes" id="UP000053989">
    <property type="component" value="Unassembled WGS sequence"/>
</dbReference>
<proteinExistence type="predicted"/>
<accession>A0A0C3DEN0</accession>